<dbReference type="VEuPathDB" id="FungiDB:FUN_020259"/>
<dbReference type="VEuPathDB" id="FungiDB:RhiirA1_485581"/>
<evidence type="ECO:0000313" key="2">
    <source>
        <dbReference type="Proteomes" id="UP000232688"/>
    </source>
</evidence>
<protein>
    <submittedName>
        <fullName evidence="1">Uncharacterized protein</fullName>
    </submittedName>
</protein>
<sequence length="71" mass="8070">MSNKEKPYVVIPTPVPKKEATVFGIDYITEEEAKNWISLNARVELFEANDLDGCLTLFHNFELNDPENLSA</sequence>
<comment type="caution">
    <text evidence="1">The sequence shown here is derived from an EMBL/GenBank/DDBJ whole genome shotgun (WGS) entry which is preliminary data.</text>
</comment>
<accession>A0A2N0QI20</accession>
<dbReference type="Proteomes" id="UP000232688">
    <property type="component" value="Unassembled WGS sequence"/>
</dbReference>
<name>A0A2N0QI20_9GLOM</name>
<reference evidence="1 2" key="1">
    <citation type="submission" date="2017-10" db="EMBL/GenBank/DDBJ databases">
        <title>Extensive intraspecific genome diversity in a model arbuscular mycorrhizal fungus.</title>
        <authorList>
            <person name="Chen E.C.H."/>
            <person name="Morin E."/>
            <person name="Baudet D."/>
            <person name="Noel J."/>
            <person name="Ndikumana S."/>
            <person name="Charron P."/>
            <person name="St-Onge C."/>
            <person name="Giorgi J."/>
            <person name="Grigoriev I.V."/>
            <person name="Roux C."/>
            <person name="Martin F.M."/>
            <person name="Corradi N."/>
        </authorList>
    </citation>
    <scope>NUCLEOTIDE SEQUENCE [LARGE SCALE GENOMIC DNA]</scope>
    <source>
        <strain evidence="1 2">A1</strain>
    </source>
</reference>
<dbReference type="AlphaFoldDB" id="A0A2N0QI20"/>
<reference evidence="1 2" key="2">
    <citation type="submission" date="2017-10" db="EMBL/GenBank/DDBJ databases">
        <title>Genome analyses suggest a sexual origin of heterokaryosis in a supposedly ancient asexual fungus.</title>
        <authorList>
            <person name="Corradi N."/>
            <person name="Sedzielewska K."/>
            <person name="Noel J."/>
            <person name="Charron P."/>
            <person name="Farinelli L."/>
            <person name="Marton T."/>
            <person name="Kruger M."/>
            <person name="Pelin A."/>
            <person name="Brachmann A."/>
            <person name="Corradi N."/>
        </authorList>
    </citation>
    <scope>NUCLEOTIDE SEQUENCE [LARGE SCALE GENOMIC DNA]</scope>
    <source>
        <strain evidence="1 2">A1</strain>
    </source>
</reference>
<dbReference type="EMBL" id="LLXH01009267">
    <property type="protein sequence ID" value="PKC50703.1"/>
    <property type="molecule type" value="Genomic_DNA"/>
</dbReference>
<organism evidence="1 2">
    <name type="scientific">Rhizophagus irregularis</name>
    <dbReference type="NCBI Taxonomy" id="588596"/>
    <lineage>
        <taxon>Eukaryota</taxon>
        <taxon>Fungi</taxon>
        <taxon>Fungi incertae sedis</taxon>
        <taxon>Mucoromycota</taxon>
        <taxon>Glomeromycotina</taxon>
        <taxon>Glomeromycetes</taxon>
        <taxon>Glomerales</taxon>
        <taxon>Glomeraceae</taxon>
        <taxon>Rhizophagus</taxon>
    </lineage>
</organism>
<evidence type="ECO:0000313" key="1">
    <source>
        <dbReference type="EMBL" id="PKC50703.1"/>
    </source>
</evidence>
<proteinExistence type="predicted"/>
<gene>
    <name evidence="1" type="ORF">RhiirA1_485581</name>
</gene>